<reference evidence="1 2" key="1">
    <citation type="journal article" date="2016" name="Nat. Commun.">
        <title>Thousands of microbial genomes shed light on interconnected biogeochemical processes in an aquifer system.</title>
        <authorList>
            <person name="Anantharaman K."/>
            <person name="Brown C.T."/>
            <person name="Hug L.A."/>
            <person name="Sharon I."/>
            <person name="Castelle C.J."/>
            <person name="Probst A.J."/>
            <person name="Thomas B.C."/>
            <person name="Singh A."/>
            <person name="Wilkins M.J."/>
            <person name="Karaoz U."/>
            <person name="Brodie E.L."/>
            <person name="Williams K.H."/>
            <person name="Hubbard S.S."/>
            <person name="Banfield J.F."/>
        </authorList>
    </citation>
    <scope>NUCLEOTIDE SEQUENCE [LARGE SCALE GENOMIC DNA]</scope>
</reference>
<proteinExistence type="predicted"/>
<gene>
    <name evidence="1" type="ORF">A3A04_01190</name>
</gene>
<dbReference type="AlphaFoldDB" id="A0A1G1ZK44"/>
<dbReference type="EMBL" id="MHJI01000030">
    <property type="protein sequence ID" value="OGY64885.1"/>
    <property type="molecule type" value="Genomic_DNA"/>
</dbReference>
<comment type="caution">
    <text evidence="1">The sequence shown here is derived from an EMBL/GenBank/DDBJ whole genome shotgun (WGS) entry which is preliminary data.</text>
</comment>
<name>A0A1G1ZK44_9BACT</name>
<dbReference type="Proteomes" id="UP000178517">
    <property type="component" value="Unassembled WGS sequence"/>
</dbReference>
<protein>
    <submittedName>
        <fullName evidence="1">Uncharacterized protein</fullName>
    </submittedName>
</protein>
<sequence length="483" mass="55906">MNESSKREKQDVQGETFESSLERLIHASGSRAEKVRELYEKLSALIPKELPHDPSEAAEEINSILQDPESGGFEYEDRIIEIEEVLEKKRGNCASLPLLLGLLLKERGIPFNLSLFVNPKDPAYEEEKNVLRDIERTIQEILNECDSVPSLPEGPEEVRLIRAYPMEHMLLSFKQPDGELLLDPTIEDGELFHTEDFSSEFRTEIDFIKGASLIMRERAAIKKLSSEERKKLLLESLSLWPENRESYAALMAIAVSEFDDALFESSKEAYKNASKDNQDSRYFYTMALWEESDEKALEYIKKALKLYKTFGDARAFKARLLSKEYEDILKEYGENDTRAKQALRKTQVEFLVAAILHTHSMHLSYNSFLIENAISLAKVFDKEEIYNALLAIPESERDMEYHMALVALRNSEADLLMARKKMGDSPSPLKEMHWLLEAQRLDKINGKSYYDATRAMKLYEAHLQSTTFREMRERWKDQGWSLR</sequence>
<organism evidence="1 2">
    <name type="scientific">Candidatus Harrisonbacteria bacterium RIFCSPLOWO2_01_FULL_40_28</name>
    <dbReference type="NCBI Taxonomy" id="1798406"/>
    <lineage>
        <taxon>Bacteria</taxon>
        <taxon>Candidatus Harrisoniibacteriota</taxon>
    </lineage>
</organism>
<evidence type="ECO:0000313" key="1">
    <source>
        <dbReference type="EMBL" id="OGY64885.1"/>
    </source>
</evidence>
<accession>A0A1G1ZK44</accession>
<evidence type="ECO:0000313" key="2">
    <source>
        <dbReference type="Proteomes" id="UP000178517"/>
    </source>
</evidence>